<gene>
    <name evidence="2" type="ORF">M378DRAFT_125894</name>
</gene>
<feature type="compositionally biased region" description="Basic residues" evidence="1">
    <location>
        <begin position="1"/>
        <end position="10"/>
    </location>
</feature>
<feature type="compositionally biased region" description="Low complexity" evidence="1">
    <location>
        <begin position="93"/>
        <end position="114"/>
    </location>
</feature>
<feature type="region of interest" description="Disordered" evidence="1">
    <location>
        <begin position="87"/>
        <end position="133"/>
    </location>
</feature>
<evidence type="ECO:0000313" key="3">
    <source>
        <dbReference type="Proteomes" id="UP000054549"/>
    </source>
</evidence>
<evidence type="ECO:0000313" key="2">
    <source>
        <dbReference type="EMBL" id="KIL65154.1"/>
    </source>
</evidence>
<evidence type="ECO:0008006" key="4">
    <source>
        <dbReference type="Google" id="ProtNLM"/>
    </source>
</evidence>
<reference evidence="2 3" key="1">
    <citation type="submission" date="2014-04" db="EMBL/GenBank/DDBJ databases">
        <title>Evolutionary Origins and Diversification of the Mycorrhizal Mutualists.</title>
        <authorList>
            <consortium name="DOE Joint Genome Institute"/>
            <consortium name="Mycorrhizal Genomics Consortium"/>
            <person name="Kohler A."/>
            <person name="Kuo A."/>
            <person name="Nagy L.G."/>
            <person name="Floudas D."/>
            <person name="Copeland A."/>
            <person name="Barry K.W."/>
            <person name="Cichocki N."/>
            <person name="Veneault-Fourrey C."/>
            <person name="LaButti K."/>
            <person name="Lindquist E.A."/>
            <person name="Lipzen A."/>
            <person name="Lundell T."/>
            <person name="Morin E."/>
            <person name="Murat C."/>
            <person name="Riley R."/>
            <person name="Ohm R."/>
            <person name="Sun H."/>
            <person name="Tunlid A."/>
            <person name="Henrissat B."/>
            <person name="Grigoriev I.V."/>
            <person name="Hibbett D.S."/>
            <person name="Martin F."/>
        </authorList>
    </citation>
    <scope>NUCLEOTIDE SEQUENCE [LARGE SCALE GENOMIC DNA]</scope>
    <source>
        <strain evidence="2 3">Koide BX008</strain>
    </source>
</reference>
<name>A0A0C2TEA1_AMAMK</name>
<feature type="compositionally biased region" description="Acidic residues" evidence="1">
    <location>
        <begin position="272"/>
        <end position="281"/>
    </location>
</feature>
<dbReference type="Proteomes" id="UP000054549">
    <property type="component" value="Unassembled WGS sequence"/>
</dbReference>
<proteinExistence type="predicted"/>
<feature type="region of interest" description="Disordered" evidence="1">
    <location>
        <begin position="525"/>
        <end position="572"/>
    </location>
</feature>
<dbReference type="AlphaFoldDB" id="A0A0C2TEA1"/>
<feature type="compositionally biased region" description="Low complexity" evidence="1">
    <location>
        <begin position="122"/>
        <end position="133"/>
    </location>
</feature>
<dbReference type="OrthoDB" id="3365519at2759"/>
<sequence length="849" mass="94118">MFKTGQRRTHLPSSPSEGLKMRDINQTMSLHQQLDPYQEFNRMLQPTANGGPTRGKPLIFAAMEANIDRPQPGEEQRVSVRLWDGQDRSFGQTVTGYPSPPSSTTTDQPRSTTPANNTPKDAAAAEYPSPPSSEFAYPRVVVEGHRELRHSTHVSTAVAGRPRKLSKARQPSDDGHKLFQRPVTPAKGRPLTPVSPSQTLKKAATSPEKSELQVPSSRQTLRSSGMSLLDVDEDPFAKIEGVKMLAPVAKEKERIQEKDIGARKTKARNGEMSEDSPEETDVQLKKQHSIPSIPSIETDSDGVGASLANSVKADTKSEKSSKYAKKRIPRAEESEAVVKSDATALFKSFEKSVGKAHPKSDVESLGTDIVEDVLPAKHGRQRSRSLAGLWEFVSDARLLSELLSYLSFYDWCLLAGVSKRIRTLLSESDDLKEATLQRFLKTVGYARWCWDGPDPLPLSLQDLNDYMFGVSTPTHEYARVANLHVKSLALHPSQRDPLIGVMVHRLTAATRAYSRVVLRLRAQAEKDAESRVSHHPVKSAYSRPQSRASSPHSAFSHGHSHHGHGNLHQLNGSPSNTGFKSPLFRLKRAPLLRVFVPSPDGEWLSNESLLECEEECRRAGIMKLLRFGDVVWDVAVGDEGNVGRLVWDGSYLIDLDYSYSPVGDLPKYIPSLAFPPSYFHKVIRTGPGYSNPIIHIDLRPWGEQVATNLQLLQDRIRTETPQGAFHNVVRWVHRSSLVIRPPPNSVRIVGSPISLDRQNRIYIPDTNKLFVDPGWYGTVVVETEGTNESLADLQDRCGPGVFPPRAIGVAGQMGINPPADARKVFRVLREKSRPGEIWVKAVGTKEKLP</sequence>
<protein>
    <recommendedName>
        <fullName evidence="4">F-box domain-containing protein</fullName>
    </recommendedName>
</protein>
<keyword evidence="3" id="KW-1185">Reference proteome</keyword>
<feature type="compositionally biased region" description="Low complexity" evidence="1">
    <location>
        <begin position="548"/>
        <end position="557"/>
    </location>
</feature>
<accession>A0A0C2TEA1</accession>
<evidence type="ECO:0000256" key="1">
    <source>
        <dbReference type="SAM" id="MobiDB-lite"/>
    </source>
</evidence>
<dbReference type="HOGENOM" id="CLU_309274_0_0_1"/>
<feature type="region of interest" description="Disordered" evidence="1">
    <location>
        <begin position="256"/>
        <end position="304"/>
    </location>
</feature>
<dbReference type="STRING" id="946122.A0A0C2TEA1"/>
<feature type="region of interest" description="Disordered" evidence="1">
    <location>
        <begin position="149"/>
        <end position="223"/>
    </location>
</feature>
<organism evidence="2 3">
    <name type="scientific">Amanita muscaria (strain Koide BX008)</name>
    <dbReference type="NCBI Taxonomy" id="946122"/>
    <lineage>
        <taxon>Eukaryota</taxon>
        <taxon>Fungi</taxon>
        <taxon>Dikarya</taxon>
        <taxon>Basidiomycota</taxon>
        <taxon>Agaricomycotina</taxon>
        <taxon>Agaricomycetes</taxon>
        <taxon>Agaricomycetidae</taxon>
        <taxon>Agaricales</taxon>
        <taxon>Pluteineae</taxon>
        <taxon>Amanitaceae</taxon>
        <taxon>Amanita</taxon>
    </lineage>
</organism>
<dbReference type="InParanoid" id="A0A0C2TEA1"/>
<feature type="region of interest" description="Disordered" evidence="1">
    <location>
        <begin position="1"/>
        <end position="20"/>
    </location>
</feature>
<dbReference type="EMBL" id="KN818244">
    <property type="protein sequence ID" value="KIL65154.1"/>
    <property type="molecule type" value="Genomic_DNA"/>
</dbReference>
<feature type="compositionally biased region" description="Polar residues" evidence="1">
    <location>
        <begin position="213"/>
        <end position="223"/>
    </location>
</feature>